<reference evidence="8 9" key="1">
    <citation type="journal article" date="2021" name="Elife">
        <title>Chloroplast acquisition without the gene transfer in kleptoplastic sea slugs, Plakobranchus ocellatus.</title>
        <authorList>
            <person name="Maeda T."/>
            <person name="Takahashi S."/>
            <person name="Yoshida T."/>
            <person name="Shimamura S."/>
            <person name="Takaki Y."/>
            <person name="Nagai Y."/>
            <person name="Toyoda A."/>
            <person name="Suzuki Y."/>
            <person name="Arimoto A."/>
            <person name="Ishii H."/>
            <person name="Satoh N."/>
            <person name="Nishiyama T."/>
            <person name="Hasebe M."/>
            <person name="Maruyama T."/>
            <person name="Minagawa J."/>
            <person name="Obokata J."/>
            <person name="Shigenobu S."/>
        </authorList>
    </citation>
    <scope>NUCLEOTIDE SEQUENCE [LARGE SCALE GENOMIC DNA]</scope>
</reference>
<evidence type="ECO:0000256" key="1">
    <source>
        <dbReference type="ARBA" id="ARBA00004496"/>
    </source>
</evidence>
<comment type="caution">
    <text evidence="8">The sequence shown here is derived from an EMBL/GenBank/DDBJ whole genome shotgun (WGS) entry which is preliminary data.</text>
</comment>
<dbReference type="SUPFAM" id="SSF140741">
    <property type="entry name" value="RUN domain-like"/>
    <property type="match status" value="1"/>
</dbReference>
<dbReference type="GO" id="GO:0032880">
    <property type="term" value="P:regulation of protein localization"/>
    <property type="evidence" value="ECO:0007669"/>
    <property type="project" value="TreeGrafter"/>
</dbReference>
<dbReference type="InterPro" id="IPR057288">
    <property type="entry name" value="PH_PLEKHM2"/>
</dbReference>
<dbReference type="SUPFAM" id="SSF50729">
    <property type="entry name" value="PH domain-like"/>
    <property type="match status" value="1"/>
</dbReference>
<evidence type="ECO:0000256" key="3">
    <source>
        <dbReference type="ARBA" id="ARBA00022490"/>
    </source>
</evidence>
<keyword evidence="9" id="KW-1185">Reference proteome</keyword>
<evidence type="ECO:0000313" key="9">
    <source>
        <dbReference type="Proteomes" id="UP000735302"/>
    </source>
</evidence>
<protein>
    <submittedName>
        <fullName evidence="8">Pleckstrin homology domain-containing family m member 2</fullName>
    </submittedName>
</protein>
<feature type="compositionally biased region" description="Polar residues" evidence="5">
    <location>
        <begin position="248"/>
        <end position="258"/>
    </location>
</feature>
<dbReference type="Gene3D" id="1.20.58.900">
    <property type="match status" value="1"/>
</dbReference>
<evidence type="ECO:0000313" key="8">
    <source>
        <dbReference type="EMBL" id="GFO34452.1"/>
    </source>
</evidence>
<dbReference type="CDD" id="cd17680">
    <property type="entry name" value="RUN_PLEKHM2"/>
    <property type="match status" value="1"/>
</dbReference>
<dbReference type="Pfam" id="PF02759">
    <property type="entry name" value="RUN"/>
    <property type="match status" value="1"/>
</dbReference>
<feature type="compositionally biased region" description="Polar residues" evidence="5">
    <location>
        <begin position="623"/>
        <end position="637"/>
    </location>
</feature>
<dbReference type="InterPro" id="IPR011993">
    <property type="entry name" value="PH-like_dom_sf"/>
</dbReference>
<name>A0AAV4CRE1_9GAST</name>
<feature type="compositionally biased region" description="Low complexity" evidence="5">
    <location>
        <begin position="209"/>
        <end position="228"/>
    </location>
</feature>
<dbReference type="SMART" id="SM00233">
    <property type="entry name" value="PH"/>
    <property type="match status" value="1"/>
</dbReference>
<sequence>MARPEDRMRLKDKIIDNISKAIKSIQSHHFYKAADSDSGRNGSGFTLGNVDRPCHKLCENLDHAFLHGLKNVTHGYWTIVKQFSHKGMIRDIEMLMNVTTDLGRGRAWLYASLNEGLLESYLRMLDENKKLVKKYYAKEALMLDHDRLNLLLTLITGLECVTFQLDFDQPYLDLNAYPPRGRLDSEMEDSIGTSHVTVEKDNHVVSEMPAASHVPSDSDSSSLASLDVHSNHVTGDPNDPNLPHHQSFLRTSTISSDSGFPGGGGGGGGGGTVGGGGEALSPSSSYSSSINSNFADRRSITPTGSQINSRQRESRALDSVSVSSHGSAGDPDRIQRVEHILPQKDFGDEDTETSLEVIRIKSKRGSGLSKNKKKRKEGTKSDVSSGRKDKAETSSREFSEIDTNILDKRVSDDITGKKGDEGDSICKHSNKEETLKTSDITVSNRDSDILSNSKESKDKSDVSVTSIPQIDSGVDIHSLLVSDSIASENVPSVALPRHSETKHEEPKSALAQIENKIAELCFISEEDQTLGRSRIHTADNASLTNSEDIANPGMPETGNSDEFPESTSELQPVLFNKPSINSNAKELEHLQSAQSNHFVEDVTHSTPLTNPGYDDAVDNLSLSRNTSRKPQSTLTEFSDSKKDPHQTGLLSDVKASASELEAEDDFDFYACHGSEADQGDSAPESKVGEMTAATAQIRNAHAASQLEDYMDFILQRAESPPESLSQPSPDEVNGPVDLAMSLDNNTKLQVMLDIFTKEHEKFIKMFATRENHTEGEPSPVFVLISDHCLYFLHFKKTRRKFVLSTTANLVDLIFVSTGLNDQTLNIESREQSRQKQRLWLTPGHQNLTQAILLCLTDAVKAANEHIVSVRSRFSVGSEVPLQKIALRKYISKELNVEAQDVTIHDYSLVFWEDPSTDSASLNDAVCKEGTLLLRTHDPLKGHVWKPVYVVLKDSMLCVSNHKTDMRPHSYLGLGGDQCIGCRLVSTTDRPHCVELVLSSGSGGSWFLSAASETEISEWRHSLCLAVSQGMQDPNSLTSCVPCCAVLSCSQLFMCHEDLHTKFCRTLGRAQLEDVTGISVDSKEPTYCVIEFESQEIGVSSVQWVFYFAASQDRDRHTAAVSHVWKDIYKIDLPIVQLDNIALQRHCRSYAELLRKQLSIL</sequence>
<feature type="domain" description="PH" evidence="6">
    <location>
        <begin position="924"/>
        <end position="1027"/>
    </location>
</feature>
<dbReference type="GO" id="GO:0019894">
    <property type="term" value="F:kinesin binding"/>
    <property type="evidence" value="ECO:0007669"/>
    <property type="project" value="TreeGrafter"/>
</dbReference>
<comment type="subcellular location">
    <subcellularLocation>
        <location evidence="1">Cytoplasm</location>
    </subcellularLocation>
    <subcellularLocation>
        <location evidence="2">Lysosome membrane</location>
    </subcellularLocation>
</comment>
<dbReference type="GO" id="GO:0010008">
    <property type="term" value="C:endosome membrane"/>
    <property type="evidence" value="ECO:0007669"/>
    <property type="project" value="TreeGrafter"/>
</dbReference>
<feature type="compositionally biased region" description="Low complexity" evidence="5">
    <location>
        <begin position="281"/>
        <end position="292"/>
    </location>
</feature>
<dbReference type="Proteomes" id="UP000735302">
    <property type="component" value="Unassembled WGS sequence"/>
</dbReference>
<keyword evidence="3" id="KW-0963">Cytoplasm</keyword>
<gene>
    <name evidence="8" type="ORF">PoB_006095700</name>
</gene>
<feature type="compositionally biased region" description="Gly residues" evidence="5">
    <location>
        <begin position="260"/>
        <end position="278"/>
    </location>
</feature>
<evidence type="ECO:0000259" key="6">
    <source>
        <dbReference type="PROSITE" id="PS50003"/>
    </source>
</evidence>
<dbReference type="FunFam" id="1.20.58.900:FF:000004">
    <property type="entry name" value="pleckstrin homology domain-containing family M member 2 isoform X2"/>
    <property type="match status" value="1"/>
</dbReference>
<dbReference type="GO" id="GO:0032418">
    <property type="term" value="P:lysosome localization"/>
    <property type="evidence" value="ECO:0007669"/>
    <property type="project" value="TreeGrafter"/>
</dbReference>
<feature type="compositionally biased region" description="Polar residues" evidence="5">
    <location>
        <begin position="300"/>
        <end position="309"/>
    </location>
</feature>
<dbReference type="InterPro" id="IPR037213">
    <property type="entry name" value="Run_dom_sf"/>
</dbReference>
<evidence type="ECO:0000256" key="4">
    <source>
        <dbReference type="ARBA" id="ARBA00023228"/>
    </source>
</evidence>
<feature type="compositionally biased region" description="Basic and acidic residues" evidence="5">
    <location>
        <begin position="385"/>
        <end position="399"/>
    </location>
</feature>
<dbReference type="PROSITE" id="PS50826">
    <property type="entry name" value="RUN"/>
    <property type="match status" value="1"/>
</dbReference>
<feature type="region of interest" description="Disordered" evidence="5">
    <location>
        <begin position="623"/>
        <end position="647"/>
    </location>
</feature>
<feature type="region of interest" description="Disordered" evidence="5">
    <location>
        <begin position="365"/>
        <end position="399"/>
    </location>
</feature>
<keyword evidence="4" id="KW-0458">Lysosome</keyword>
<evidence type="ECO:0000256" key="5">
    <source>
        <dbReference type="SAM" id="MobiDB-lite"/>
    </source>
</evidence>
<feature type="compositionally biased region" description="Basic residues" evidence="5">
    <location>
        <begin position="365"/>
        <end position="377"/>
    </location>
</feature>
<dbReference type="InterPro" id="IPR004012">
    <property type="entry name" value="Run_dom"/>
</dbReference>
<dbReference type="Pfam" id="PF23142">
    <property type="entry name" value="PH_PLEKHM2"/>
    <property type="match status" value="1"/>
</dbReference>
<dbReference type="PANTHER" id="PTHR46556">
    <property type="entry name" value="PLECKSTRIN HOMOLOGY DOMAIN-CONTAINING FAMILY M MEMBER 2"/>
    <property type="match status" value="1"/>
</dbReference>
<feature type="region of interest" description="Disordered" evidence="5">
    <location>
        <begin position="533"/>
        <end position="568"/>
    </location>
</feature>
<dbReference type="EMBL" id="BLXT01006904">
    <property type="protein sequence ID" value="GFO34452.1"/>
    <property type="molecule type" value="Genomic_DNA"/>
</dbReference>
<dbReference type="InterPro" id="IPR047327">
    <property type="entry name" value="RUN_PLEKHM2"/>
</dbReference>
<dbReference type="GO" id="GO:0007030">
    <property type="term" value="P:Golgi organization"/>
    <property type="evidence" value="ECO:0007669"/>
    <property type="project" value="TreeGrafter"/>
</dbReference>
<feature type="region of interest" description="Disordered" evidence="5">
    <location>
        <begin position="209"/>
        <end position="335"/>
    </location>
</feature>
<dbReference type="GO" id="GO:0005765">
    <property type="term" value="C:lysosomal membrane"/>
    <property type="evidence" value="ECO:0007669"/>
    <property type="project" value="UniProtKB-SubCell"/>
</dbReference>
<dbReference type="Gene3D" id="2.30.29.30">
    <property type="entry name" value="Pleckstrin-homology domain (PH domain)/Phosphotyrosine-binding domain (PTB)"/>
    <property type="match status" value="1"/>
</dbReference>
<dbReference type="PROSITE" id="PS50003">
    <property type="entry name" value="PH_DOMAIN"/>
    <property type="match status" value="1"/>
</dbReference>
<dbReference type="Pfam" id="PF00169">
    <property type="entry name" value="PH"/>
    <property type="match status" value="1"/>
</dbReference>
<feature type="compositionally biased region" description="Polar residues" evidence="5">
    <location>
        <begin position="557"/>
        <end position="568"/>
    </location>
</feature>
<organism evidence="8 9">
    <name type="scientific">Plakobranchus ocellatus</name>
    <dbReference type="NCBI Taxonomy" id="259542"/>
    <lineage>
        <taxon>Eukaryota</taxon>
        <taxon>Metazoa</taxon>
        <taxon>Spiralia</taxon>
        <taxon>Lophotrochozoa</taxon>
        <taxon>Mollusca</taxon>
        <taxon>Gastropoda</taxon>
        <taxon>Heterobranchia</taxon>
        <taxon>Euthyneura</taxon>
        <taxon>Panpulmonata</taxon>
        <taxon>Sacoglossa</taxon>
        <taxon>Placobranchoidea</taxon>
        <taxon>Plakobranchidae</taxon>
        <taxon>Plakobranchus</taxon>
    </lineage>
</organism>
<evidence type="ECO:0000259" key="7">
    <source>
        <dbReference type="PROSITE" id="PS50826"/>
    </source>
</evidence>
<dbReference type="SMART" id="SM00593">
    <property type="entry name" value="RUN"/>
    <property type="match status" value="1"/>
</dbReference>
<dbReference type="PANTHER" id="PTHR46556:SF1">
    <property type="entry name" value="PLECKSTRIN HOMOLOGY DOMAIN-CONTAINING FAMILY M MEMBER 2"/>
    <property type="match status" value="1"/>
</dbReference>
<proteinExistence type="predicted"/>
<evidence type="ECO:0000256" key="2">
    <source>
        <dbReference type="ARBA" id="ARBA00004656"/>
    </source>
</evidence>
<accession>A0AAV4CRE1</accession>
<feature type="domain" description="RUN" evidence="7">
    <location>
        <begin position="48"/>
        <end position="170"/>
    </location>
</feature>
<dbReference type="AlphaFoldDB" id="A0AAV4CRE1"/>
<dbReference type="InterPro" id="IPR053015">
    <property type="entry name" value="PH_domain-containing_M2"/>
</dbReference>
<feature type="compositionally biased region" description="Polar residues" evidence="5">
    <location>
        <begin position="539"/>
        <end position="548"/>
    </location>
</feature>
<dbReference type="InterPro" id="IPR001849">
    <property type="entry name" value="PH_domain"/>
</dbReference>